<keyword evidence="1 5" id="KW-0489">Methyltransferase</keyword>
<keyword evidence="2 5" id="KW-0808">Transferase</keyword>
<dbReference type="SUPFAM" id="SSF48452">
    <property type="entry name" value="TPR-like"/>
    <property type="match status" value="1"/>
</dbReference>
<dbReference type="InterPro" id="IPR029063">
    <property type="entry name" value="SAM-dependent_MTases_sf"/>
</dbReference>
<dbReference type="RefSeq" id="WP_092116007.1">
    <property type="nucleotide sequence ID" value="NZ_FMXO01000001.1"/>
</dbReference>
<evidence type="ECO:0000259" key="4">
    <source>
        <dbReference type="PROSITE" id="PS50123"/>
    </source>
</evidence>
<feature type="domain" description="CheR-type methyltransferase" evidence="4">
    <location>
        <begin position="26"/>
        <end position="298"/>
    </location>
</feature>
<evidence type="ECO:0000256" key="3">
    <source>
        <dbReference type="ARBA" id="ARBA00022691"/>
    </source>
</evidence>
<dbReference type="InterPro" id="IPR050903">
    <property type="entry name" value="Bact_Chemotaxis_MeTrfase"/>
</dbReference>
<dbReference type="Gene3D" id="3.40.50.150">
    <property type="entry name" value="Vaccinia Virus protein VP39"/>
    <property type="match status" value="1"/>
</dbReference>
<organism evidence="5 6">
    <name type="scientific">Desulfonatronum thiosulfatophilum</name>
    <dbReference type="NCBI Taxonomy" id="617002"/>
    <lineage>
        <taxon>Bacteria</taxon>
        <taxon>Pseudomonadati</taxon>
        <taxon>Thermodesulfobacteriota</taxon>
        <taxon>Desulfovibrionia</taxon>
        <taxon>Desulfovibrionales</taxon>
        <taxon>Desulfonatronaceae</taxon>
        <taxon>Desulfonatronum</taxon>
    </lineage>
</organism>
<dbReference type="Pfam" id="PF01739">
    <property type="entry name" value="CheR"/>
    <property type="match status" value="1"/>
</dbReference>
<gene>
    <name evidence="5" type="ORF">SAMN05660653_00031</name>
</gene>
<dbReference type="InterPro" id="IPR011990">
    <property type="entry name" value="TPR-like_helical_dom_sf"/>
</dbReference>
<sequence>MKMPAASSQDRKSPGTSFAEISPDFLSRLGTLIGKKMGLRIEDNKLDDLRRAVLDLWTTQGSESPEAFMRTLLDSSLSDQYIPLLAERLTTGETYFFREQNSLDALRLHILPRLMAAQPSRRSLRIWCAGCSSGEEAYTVAMLLDHNLPEPPTWNIRILATDINPRALEKARRGVYSKWSFRGVSDAIRDRYFLPLGNNTYAVKPRYRANVTFAPLNLATDEYPALLNNTHSLDLIICRNVMIYLLPETIRRVLTGFYRCLVEGGWLIVSASESARLRSSKFRPIHLPGATVYRKSMLDTATYRIEFPDDPDPSDLSNTILAESREDAKNTPAGLARGDEKCSFRDRITAGHETAAQLPPPPLASPVPPTPEHLWPQYKQAVQALRRGRPDEARTLLAPLLTEQEMMPIAPDRRSKAMQLMATIQADKGLLGEALDWCRRALIEDKTNAGVLHLQAMILQESGQDQEARQALKHLLYLEPECIAAHAGLGSIASRDGQLKEAGRHFENALELLSALPAETPVPEMDGMTAGRLMETIGTMIAREGLR</sequence>
<dbReference type="STRING" id="617002.SAMN05660653_00031"/>
<dbReference type="PRINTS" id="PR00996">
    <property type="entry name" value="CHERMTFRASE"/>
</dbReference>
<evidence type="ECO:0000256" key="1">
    <source>
        <dbReference type="ARBA" id="ARBA00022603"/>
    </source>
</evidence>
<evidence type="ECO:0000313" key="6">
    <source>
        <dbReference type="Proteomes" id="UP000198771"/>
    </source>
</evidence>
<reference evidence="5 6" key="1">
    <citation type="submission" date="2016-10" db="EMBL/GenBank/DDBJ databases">
        <authorList>
            <person name="de Groot N.N."/>
        </authorList>
    </citation>
    <scope>NUCLEOTIDE SEQUENCE [LARGE SCALE GENOMIC DNA]</scope>
    <source>
        <strain evidence="5 6">ASO4-2</strain>
    </source>
</reference>
<dbReference type="InterPro" id="IPR000780">
    <property type="entry name" value="CheR_MeTrfase"/>
</dbReference>
<keyword evidence="3" id="KW-0949">S-adenosyl-L-methionine</keyword>
<proteinExistence type="predicted"/>
<dbReference type="GO" id="GO:0008757">
    <property type="term" value="F:S-adenosylmethionine-dependent methyltransferase activity"/>
    <property type="evidence" value="ECO:0007669"/>
    <property type="project" value="InterPro"/>
</dbReference>
<dbReference type="SUPFAM" id="SSF53335">
    <property type="entry name" value="S-adenosyl-L-methionine-dependent methyltransferases"/>
    <property type="match status" value="1"/>
</dbReference>
<dbReference type="OrthoDB" id="9786165at2"/>
<dbReference type="GO" id="GO:0032259">
    <property type="term" value="P:methylation"/>
    <property type="evidence" value="ECO:0007669"/>
    <property type="project" value="UniProtKB-KW"/>
</dbReference>
<accession>A0A1G6A050</accession>
<keyword evidence="6" id="KW-1185">Reference proteome</keyword>
<dbReference type="SMART" id="SM00138">
    <property type="entry name" value="MeTrc"/>
    <property type="match status" value="1"/>
</dbReference>
<dbReference type="Gene3D" id="1.25.40.10">
    <property type="entry name" value="Tetratricopeptide repeat domain"/>
    <property type="match status" value="1"/>
</dbReference>
<dbReference type="Proteomes" id="UP000198771">
    <property type="component" value="Unassembled WGS sequence"/>
</dbReference>
<dbReference type="PANTHER" id="PTHR24422:SF19">
    <property type="entry name" value="CHEMOTAXIS PROTEIN METHYLTRANSFERASE"/>
    <property type="match status" value="1"/>
</dbReference>
<dbReference type="AlphaFoldDB" id="A0A1G6A050"/>
<protein>
    <submittedName>
        <fullName evidence="5">Chemotaxis protein methyltransferase CheR</fullName>
    </submittedName>
</protein>
<dbReference type="EMBL" id="FMXO01000001">
    <property type="protein sequence ID" value="SDB01838.1"/>
    <property type="molecule type" value="Genomic_DNA"/>
</dbReference>
<name>A0A1G6A050_9BACT</name>
<dbReference type="SMART" id="SM00028">
    <property type="entry name" value="TPR"/>
    <property type="match status" value="3"/>
</dbReference>
<dbReference type="InterPro" id="IPR022642">
    <property type="entry name" value="CheR_C"/>
</dbReference>
<evidence type="ECO:0000256" key="2">
    <source>
        <dbReference type="ARBA" id="ARBA00022679"/>
    </source>
</evidence>
<dbReference type="PANTHER" id="PTHR24422">
    <property type="entry name" value="CHEMOTAXIS PROTEIN METHYLTRANSFERASE"/>
    <property type="match status" value="1"/>
</dbReference>
<evidence type="ECO:0000313" key="5">
    <source>
        <dbReference type="EMBL" id="SDB01838.1"/>
    </source>
</evidence>
<dbReference type="InterPro" id="IPR019734">
    <property type="entry name" value="TPR_rpt"/>
</dbReference>
<dbReference type="PROSITE" id="PS50123">
    <property type="entry name" value="CHER"/>
    <property type="match status" value="1"/>
</dbReference>